<dbReference type="RefSeq" id="WP_425343864.1">
    <property type="nucleotide sequence ID" value="NZ_JBGUBD010000001.1"/>
</dbReference>
<proteinExistence type="predicted"/>
<sequence length="232" mass="26966">MYKLELDLHLYFDPPMEDRGGGIVVTRTIELPFAPSPGLMVYGQDLDECPEPGGWPLKDLTWDIDREVFLATTSLSSHGMPMAMIPDVLQGWLARGWRLGSYMETYPEPDDDAEEAPDPAAADEEDLEDEMDRWPSLPPSKRPKAFNRLMRTLVRAMSERYNNLAVAYAMDQTKRYFDEHQLKQDTSRAAERWRQATRAFEELPPEQQSAWQEHVENHYPRLDRLVKEHEGW</sequence>
<gene>
    <name evidence="2" type="ORF">ACERK3_01405</name>
</gene>
<name>A0ABV4U277_9BACT</name>
<accession>A0ABV4U277</accession>
<evidence type="ECO:0000313" key="2">
    <source>
        <dbReference type="EMBL" id="MFA9476939.1"/>
    </source>
</evidence>
<comment type="caution">
    <text evidence="2">The sequence shown here is derived from an EMBL/GenBank/DDBJ whole genome shotgun (WGS) entry which is preliminary data.</text>
</comment>
<organism evidence="2 3">
    <name type="scientific">Natronomicrosphaera hydrolytica</name>
    <dbReference type="NCBI Taxonomy" id="3242702"/>
    <lineage>
        <taxon>Bacteria</taxon>
        <taxon>Pseudomonadati</taxon>
        <taxon>Planctomycetota</taxon>
        <taxon>Phycisphaerae</taxon>
        <taxon>Phycisphaerales</taxon>
        <taxon>Phycisphaeraceae</taxon>
        <taxon>Natronomicrosphaera</taxon>
    </lineage>
</organism>
<dbReference type="EMBL" id="JBGUBD010000001">
    <property type="protein sequence ID" value="MFA9476939.1"/>
    <property type="molecule type" value="Genomic_DNA"/>
</dbReference>
<feature type="region of interest" description="Disordered" evidence="1">
    <location>
        <begin position="104"/>
        <end position="140"/>
    </location>
</feature>
<dbReference type="Proteomes" id="UP001575105">
    <property type="component" value="Unassembled WGS sequence"/>
</dbReference>
<evidence type="ECO:0000256" key="1">
    <source>
        <dbReference type="SAM" id="MobiDB-lite"/>
    </source>
</evidence>
<feature type="compositionally biased region" description="Acidic residues" evidence="1">
    <location>
        <begin position="107"/>
        <end position="131"/>
    </location>
</feature>
<evidence type="ECO:0000313" key="3">
    <source>
        <dbReference type="Proteomes" id="UP001575105"/>
    </source>
</evidence>
<reference evidence="2 3" key="1">
    <citation type="submission" date="2024-08" db="EMBL/GenBank/DDBJ databases">
        <title>Whole-genome sequencing of halo(alkali)philic microorganisms from hypersaline lakes.</title>
        <authorList>
            <person name="Sorokin D.Y."/>
            <person name="Merkel A.Y."/>
            <person name="Messina E."/>
            <person name="Yakimov M."/>
        </authorList>
    </citation>
    <scope>NUCLEOTIDE SEQUENCE [LARGE SCALE GENOMIC DNA]</scope>
    <source>
        <strain evidence="2 3">AB-hyl4</strain>
    </source>
</reference>
<protein>
    <submittedName>
        <fullName evidence="2">Uncharacterized protein</fullName>
    </submittedName>
</protein>
<keyword evidence="3" id="KW-1185">Reference proteome</keyword>